<dbReference type="Pfam" id="PF00056">
    <property type="entry name" value="Ldh_1_N"/>
    <property type="match status" value="1"/>
</dbReference>
<dbReference type="PANTHER" id="PTHR11540:SF71">
    <property type="entry name" value="MALATE DEHYDROGENASE 1, PEROXISOMAL"/>
    <property type="match status" value="1"/>
</dbReference>
<comment type="caution">
    <text evidence="9">The sequence shown here is derived from an EMBL/GenBank/DDBJ whole genome shotgun (WGS) entry which is preliminary data.</text>
</comment>
<dbReference type="EMBL" id="PGGS01000130">
    <property type="protein sequence ID" value="PNH08423.1"/>
    <property type="molecule type" value="Genomic_DNA"/>
</dbReference>
<evidence type="ECO:0000313" key="10">
    <source>
        <dbReference type="Proteomes" id="UP000236333"/>
    </source>
</evidence>
<reference evidence="9 10" key="1">
    <citation type="journal article" date="2017" name="Mol. Biol. Evol.">
        <title>The 4-celled Tetrabaena socialis nuclear genome reveals the essential components for genetic control of cell number at the origin of multicellularity in the volvocine lineage.</title>
        <authorList>
            <person name="Featherston J."/>
            <person name="Arakaki Y."/>
            <person name="Hanschen E.R."/>
            <person name="Ferris P.J."/>
            <person name="Michod R.E."/>
            <person name="Olson B.J.S.C."/>
            <person name="Nozaki H."/>
            <person name="Durand P.M."/>
        </authorList>
    </citation>
    <scope>NUCLEOTIDE SEQUENCE [LARGE SCALE GENOMIC DNA]</scope>
    <source>
        <strain evidence="9 10">NIES-571</strain>
    </source>
</reference>
<comment type="similarity">
    <text evidence="1">Belongs to the LDH/MDH superfamily. MDH type 1 family.</text>
</comment>
<dbReference type="SUPFAM" id="SSF51735">
    <property type="entry name" value="NAD(P)-binding Rossmann-fold domains"/>
    <property type="match status" value="1"/>
</dbReference>
<dbReference type="Proteomes" id="UP000236333">
    <property type="component" value="Unassembled WGS sequence"/>
</dbReference>
<keyword evidence="6" id="KW-0520">NAD</keyword>
<dbReference type="Gene3D" id="3.40.50.720">
    <property type="entry name" value="NAD(P)-binding Rossmann-like Domain"/>
    <property type="match status" value="1"/>
</dbReference>
<sequence length="340" mass="34446">MALNRIQKLASHLDPPKPCKFKVAVLGAAGGIGQPLSLLLKLSPYISELSLYDVANTPGVAADVSHMSTAARVRGYLGPEQLGAALAGCQLVIIPAGVPRKPGMSRDDLFNINAGIVRGLAAAVAAHCPAAWVAVISNPVNSTVPIAAEVLQRAGAGAGAAGTGSSSAQNLTGLTAAASLARLLDEDLPPEPAVNLSNKLNPNNIHFDRELAARYKRMSKAEKEALWAQDRAMQALGANAAAVNAAVNAGAAGIAGLLDPPPAAASSSSSSWARSRSSPCPRTSRMGPSSSSPAQAAAKSVARRRRASPSAANLEAMKAELAASIRKGVEFAASGPPAAK</sequence>
<keyword evidence="4" id="KW-0816">Tricarboxylic acid cycle</keyword>
<dbReference type="GO" id="GO:0009507">
    <property type="term" value="C:chloroplast"/>
    <property type="evidence" value="ECO:0007669"/>
    <property type="project" value="TreeGrafter"/>
</dbReference>
<feature type="domain" description="Lactate/malate dehydrogenase N-terminal" evidence="8">
    <location>
        <begin position="22"/>
        <end position="155"/>
    </location>
</feature>
<dbReference type="GO" id="GO:0030060">
    <property type="term" value="F:L-malate dehydrogenase (NAD+) activity"/>
    <property type="evidence" value="ECO:0007669"/>
    <property type="project" value="UniProtKB-EC"/>
</dbReference>
<dbReference type="InterPro" id="IPR036291">
    <property type="entry name" value="NAD(P)-bd_dom_sf"/>
</dbReference>
<proteinExistence type="inferred from homology"/>
<evidence type="ECO:0000256" key="1">
    <source>
        <dbReference type="ARBA" id="ARBA00008824"/>
    </source>
</evidence>
<comment type="subunit">
    <text evidence="2">Homodimer.</text>
</comment>
<protein>
    <recommendedName>
        <fullName evidence="3">malate dehydrogenase</fullName>
        <ecNumber evidence="3">1.1.1.37</ecNumber>
    </recommendedName>
</protein>
<feature type="region of interest" description="Disordered" evidence="7">
    <location>
        <begin position="263"/>
        <end position="313"/>
    </location>
</feature>
<evidence type="ECO:0000256" key="5">
    <source>
        <dbReference type="ARBA" id="ARBA00023002"/>
    </source>
</evidence>
<evidence type="ECO:0000256" key="7">
    <source>
        <dbReference type="SAM" id="MobiDB-lite"/>
    </source>
</evidence>
<keyword evidence="5" id="KW-0560">Oxidoreductase</keyword>
<dbReference type="AlphaFoldDB" id="A0A2J8A7H5"/>
<evidence type="ECO:0000256" key="6">
    <source>
        <dbReference type="ARBA" id="ARBA00023027"/>
    </source>
</evidence>
<dbReference type="EC" id="1.1.1.37" evidence="3"/>
<evidence type="ECO:0000313" key="9">
    <source>
        <dbReference type="EMBL" id="PNH08423.1"/>
    </source>
</evidence>
<dbReference type="InterPro" id="IPR001236">
    <property type="entry name" value="Lactate/malate_DH_N"/>
</dbReference>
<evidence type="ECO:0000256" key="3">
    <source>
        <dbReference type="ARBA" id="ARBA00012995"/>
    </source>
</evidence>
<gene>
    <name evidence="9" type="ORF">TSOC_005010</name>
</gene>
<evidence type="ECO:0000256" key="2">
    <source>
        <dbReference type="ARBA" id="ARBA00011738"/>
    </source>
</evidence>
<feature type="compositionally biased region" description="Low complexity" evidence="7">
    <location>
        <begin position="263"/>
        <end position="300"/>
    </location>
</feature>
<evidence type="ECO:0000256" key="4">
    <source>
        <dbReference type="ARBA" id="ARBA00022532"/>
    </source>
</evidence>
<dbReference type="FunFam" id="3.40.50.720:FF:000013">
    <property type="entry name" value="Malate dehydrogenase"/>
    <property type="match status" value="1"/>
</dbReference>
<organism evidence="9 10">
    <name type="scientific">Tetrabaena socialis</name>
    <dbReference type="NCBI Taxonomy" id="47790"/>
    <lineage>
        <taxon>Eukaryota</taxon>
        <taxon>Viridiplantae</taxon>
        <taxon>Chlorophyta</taxon>
        <taxon>core chlorophytes</taxon>
        <taxon>Chlorophyceae</taxon>
        <taxon>CS clade</taxon>
        <taxon>Chlamydomonadales</taxon>
        <taxon>Tetrabaenaceae</taxon>
        <taxon>Tetrabaena</taxon>
    </lineage>
</organism>
<evidence type="ECO:0000259" key="8">
    <source>
        <dbReference type="Pfam" id="PF00056"/>
    </source>
</evidence>
<dbReference type="OrthoDB" id="4069699at2759"/>
<name>A0A2J8A7H5_9CHLO</name>
<dbReference type="GO" id="GO:0006099">
    <property type="term" value="P:tricarboxylic acid cycle"/>
    <property type="evidence" value="ECO:0007669"/>
    <property type="project" value="UniProtKB-KW"/>
</dbReference>
<dbReference type="PANTHER" id="PTHR11540">
    <property type="entry name" value="MALATE AND LACTATE DEHYDROGENASE"/>
    <property type="match status" value="1"/>
</dbReference>
<keyword evidence="10" id="KW-1185">Reference proteome</keyword>
<accession>A0A2J8A7H5</accession>